<dbReference type="InterPro" id="IPR036397">
    <property type="entry name" value="RNaseH_sf"/>
</dbReference>
<evidence type="ECO:0000313" key="3">
    <source>
        <dbReference type="Proteomes" id="UP000529795"/>
    </source>
</evidence>
<feature type="domain" description="Exonuclease" evidence="1">
    <location>
        <begin position="45"/>
        <end position="210"/>
    </location>
</feature>
<reference evidence="2 3" key="1">
    <citation type="submission" date="2020-08" db="EMBL/GenBank/DDBJ databases">
        <title>Genomic Encyclopedia of Type Strains, Phase IV (KMG-IV): sequencing the most valuable type-strain genomes for metagenomic binning, comparative biology and taxonomic classification.</title>
        <authorList>
            <person name="Goeker M."/>
        </authorList>
    </citation>
    <scope>NUCLEOTIDE SEQUENCE [LARGE SCALE GENOMIC DNA]</scope>
    <source>
        <strain evidence="2 3">YC6723</strain>
    </source>
</reference>
<dbReference type="Gene3D" id="3.30.420.10">
    <property type="entry name" value="Ribonuclease H-like superfamily/Ribonuclease H"/>
    <property type="match status" value="1"/>
</dbReference>
<protein>
    <submittedName>
        <fullName evidence="2">DNA polymerase-3 subunit epsilon</fullName>
        <ecNumber evidence="2">2.7.7.7</ecNumber>
    </submittedName>
</protein>
<dbReference type="Proteomes" id="UP000529795">
    <property type="component" value="Unassembled WGS sequence"/>
</dbReference>
<sequence length="297" mass="33577">MHAGVVERDAGRVQVLPLLEEERVLRRLRVVEGPTGLGDPDAGEVIAVVDVETTGFDPDEDAVIELAVRRIRHDADGVVTRIGRLWSWREDPGRPIPQEVSRLTSLSDDDVRGRSIDTVLATSLLADARWILAHNANFDLRFVERRLPELGAPGWACSMSEVDWPAHGFDGRKLGHLLSQCGWFHDAHSAGSDVDAVIALMRHGMPDGRPALAHLLENANDDVWRVRAVGARISLKGLLKRRGYRWDPDGRVWHRTIAERDREREREWLAERIYHPGVNPFAAEPEWDRMAWGRRHA</sequence>
<evidence type="ECO:0000259" key="1">
    <source>
        <dbReference type="SMART" id="SM00479"/>
    </source>
</evidence>
<name>A0A840FMB4_9SPHN</name>
<dbReference type="InterPro" id="IPR013520">
    <property type="entry name" value="Ribonucl_H"/>
</dbReference>
<accession>A0A840FMB4</accession>
<dbReference type="SUPFAM" id="SSF53098">
    <property type="entry name" value="Ribonuclease H-like"/>
    <property type="match status" value="1"/>
</dbReference>
<dbReference type="SMART" id="SM00479">
    <property type="entry name" value="EXOIII"/>
    <property type="match status" value="1"/>
</dbReference>
<dbReference type="EMBL" id="JACIEV010000009">
    <property type="protein sequence ID" value="MBB4155068.1"/>
    <property type="molecule type" value="Genomic_DNA"/>
</dbReference>
<dbReference type="InterPro" id="IPR012337">
    <property type="entry name" value="RNaseH-like_sf"/>
</dbReference>
<keyword evidence="3" id="KW-1185">Reference proteome</keyword>
<dbReference type="EC" id="2.7.7.7" evidence="2"/>
<dbReference type="CDD" id="cd06127">
    <property type="entry name" value="DEDDh"/>
    <property type="match status" value="1"/>
</dbReference>
<dbReference type="RefSeq" id="WP_183986208.1">
    <property type="nucleotide sequence ID" value="NZ_JACIEV010000009.1"/>
</dbReference>
<dbReference type="GO" id="GO:0003676">
    <property type="term" value="F:nucleic acid binding"/>
    <property type="evidence" value="ECO:0007669"/>
    <property type="project" value="InterPro"/>
</dbReference>
<proteinExistence type="predicted"/>
<comment type="caution">
    <text evidence="2">The sequence shown here is derived from an EMBL/GenBank/DDBJ whole genome shotgun (WGS) entry which is preliminary data.</text>
</comment>
<gene>
    <name evidence="2" type="ORF">GGQ80_002985</name>
</gene>
<keyword evidence="2" id="KW-0808">Transferase</keyword>
<evidence type="ECO:0000313" key="2">
    <source>
        <dbReference type="EMBL" id="MBB4155068.1"/>
    </source>
</evidence>
<dbReference type="GO" id="GO:0004527">
    <property type="term" value="F:exonuclease activity"/>
    <property type="evidence" value="ECO:0007669"/>
    <property type="project" value="UniProtKB-ARBA"/>
</dbReference>
<dbReference type="AlphaFoldDB" id="A0A840FMB4"/>
<keyword evidence="2" id="KW-0548">Nucleotidyltransferase</keyword>
<dbReference type="NCBIfam" id="NF006615">
    <property type="entry name" value="PRK09182.1"/>
    <property type="match status" value="1"/>
</dbReference>
<organism evidence="2 3">
    <name type="scientific">Sphingomonas jinjuensis</name>
    <dbReference type="NCBI Taxonomy" id="535907"/>
    <lineage>
        <taxon>Bacteria</taxon>
        <taxon>Pseudomonadati</taxon>
        <taxon>Pseudomonadota</taxon>
        <taxon>Alphaproteobacteria</taxon>
        <taxon>Sphingomonadales</taxon>
        <taxon>Sphingomonadaceae</taxon>
        <taxon>Sphingomonas</taxon>
    </lineage>
</organism>
<dbReference type="GO" id="GO:0003887">
    <property type="term" value="F:DNA-directed DNA polymerase activity"/>
    <property type="evidence" value="ECO:0007669"/>
    <property type="project" value="UniProtKB-EC"/>
</dbReference>
<dbReference type="Pfam" id="PF00929">
    <property type="entry name" value="RNase_T"/>
    <property type="match status" value="1"/>
</dbReference>